<comment type="caution">
    <text evidence="9">The sequence shown here is derived from an EMBL/GenBank/DDBJ whole genome shotgun (WGS) entry which is preliminary data.</text>
</comment>
<evidence type="ECO:0000256" key="8">
    <source>
        <dbReference type="ARBA" id="ARBA00023485"/>
    </source>
</evidence>
<evidence type="ECO:0000256" key="6">
    <source>
        <dbReference type="ARBA" id="ARBA00023180"/>
    </source>
</evidence>
<evidence type="ECO:0000256" key="3">
    <source>
        <dbReference type="ARBA" id="ARBA00022989"/>
    </source>
</evidence>
<keyword evidence="5" id="KW-0472">Membrane</keyword>
<evidence type="ECO:0000256" key="4">
    <source>
        <dbReference type="ARBA" id="ARBA00023034"/>
    </source>
</evidence>
<evidence type="ECO:0000256" key="2">
    <source>
        <dbReference type="ARBA" id="ARBA00022692"/>
    </source>
</evidence>
<accession>A0AAN8WPN6</accession>
<evidence type="ECO:0000256" key="1">
    <source>
        <dbReference type="ARBA" id="ARBA00004194"/>
    </source>
</evidence>
<dbReference type="AlphaFoldDB" id="A0AAN8WPN6"/>
<evidence type="ECO:0000256" key="7">
    <source>
        <dbReference type="ARBA" id="ARBA00023461"/>
    </source>
</evidence>
<dbReference type="EMBL" id="JAXCGZ010019015">
    <property type="protein sequence ID" value="KAK7066808.1"/>
    <property type="molecule type" value="Genomic_DNA"/>
</dbReference>
<evidence type="ECO:0000256" key="5">
    <source>
        <dbReference type="ARBA" id="ARBA00023136"/>
    </source>
</evidence>
<keyword evidence="3" id="KW-1133">Transmembrane helix</keyword>
<name>A0AAN8WPN6_HALRR</name>
<reference evidence="9 10" key="1">
    <citation type="submission" date="2023-11" db="EMBL/GenBank/DDBJ databases">
        <title>Halocaridina rubra genome assembly.</title>
        <authorList>
            <person name="Smith C."/>
        </authorList>
    </citation>
    <scope>NUCLEOTIDE SEQUENCE [LARGE SCALE GENOMIC DNA]</scope>
    <source>
        <strain evidence="9">EP-1</strain>
        <tissue evidence="9">Whole</tissue>
    </source>
</reference>
<organism evidence="9 10">
    <name type="scientific">Halocaridina rubra</name>
    <name type="common">Hawaiian red shrimp</name>
    <dbReference type="NCBI Taxonomy" id="373956"/>
    <lineage>
        <taxon>Eukaryota</taxon>
        <taxon>Metazoa</taxon>
        <taxon>Ecdysozoa</taxon>
        <taxon>Arthropoda</taxon>
        <taxon>Crustacea</taxon>
        <taxon>Multicrustacea</taxon>
        <taxon>Malacostraca</taxon>
        <taxon>Eumalacostraca</taxon>
        <taxon>Eucarida</taxon>
        <taxon>Decapoda</taxon>
        <taxon>Pleocyemata</taxon>
        <taxon>Caridea</taxon>
        <taxon>Atyoidea</taxon>
        <taxon>Atyidae</taxon>
        <taxon>Halocaridina</taxon>
    </lineage>
</organism>
<comment type="similarity">
    <text evidence="7">Belongs to the SPRING family.</text>
</comment>
<protein>
    <recommendedName>
        <fullName evidence="8">SREBP regulating gene protein</fullName>
    </recommendedName>
</protein>
<gene>
    <name evidence="9" type="ORF">SK128_028218</name>
</gene>
<dbReference type="GO" id="GO:0000139">
    <property type="term" value="C:Golgi membrane"/>
    <property type="evidence" value="ECO:0007669"/>
    <property type="project" value="UniProtKB-SubCell"/>
</dbReference>
<evidence type="ECO:0000313" key="10">
    <source>
        <dbReference type="Proteomes" id="UP001381693"/>
    </source>
</evidence>
<keyword evidence="4" id="KW-0333">Golgi apparatus</keyword>
<dbReference type="Proteomes" id="UP001381693">
    <property type="component" value="Unassembled WGS sequence"/>
</dbReference>
<comment type="subcellular location">
    <subcellularLocation>
        <location evidence="1">Golgi apparatus membrane</location>
        <topology evidence="1">Single-pass membrane protein</topology>
    </subcellularLocation>
</comment>
<evidence type="ECO:0000313" key="9">
    <source>
        <dbReference type="EMBL" id="KAK7066808.1"/>
    </source>
</evidence>
<dbReference type="Pfam" id="PF10218">
    <property type="entry name" value="SPRING1"/>
    <property type="match status" value="1"/>
</dbReference>
<dbReference type="InterPro" id="IPR019352">
    <property type="entry name" value="SPRING1"/>
</dbReference>
<sequence length="118" mass="13331">MCDCFGYVCHRVDRLSSGCCNTAVETTHRYVCDTCSVHGCCAIYEYCVSCCLHPDKPAFFLIVFFMLRVDLCQRVVIIFLNNITTPSQLVLNYVGFYAYCVDFAQHIDIGSSVLPIDD</sequence>
<dbReference type="GO" id="GO:2000640">
    <property type="term" value="P:positive regulation of SREBP signaling pathway"/>
    <property type="evidence" value="ECO:0007669"/>
    <property type="project" value="InterPro"/>
</dbReference>
<keyword evidence="6" id="KW-0325">Glycoprotein</keyword>
<keyword evidence="2" id="KW-0812">Transmembrane</keyword>
<dbReference type="PANTHER" id="PTHR13481:SF0">
    <property type="entry name" value="SREBP REGULATING GENE PROTEIN"/>
    <property type="match status" value="1"/>
</dbReference>
<keyword evidence="10" id="KW-1185">Reference proteome</keyword>
<dbReference type="PANTHER" id="PTHR13481">
    <property type="entry name" value="SREBP REGULATING GENE PROTEIN"/>
    <property type="match status" value="1"/>
</dbReference>
<proteinExistence type="inferred from homology"/>